<evidence type="ECO:0000259" key="16">
    <source>
        <dbReference type="Pfam" id="PF07715"/>
    </source>
</evidence>
<dbReference type="InterPro" id="IPR000531">
    <property type="entry name" value="Beta-barrel_TonB"/>
</dbReference>
<dbReference type="PROSITE" id="PS52016">
    <property type="entry name" value="TONB_DEPENDENT_REC_3"/>
    <property type="match status" value="1"/>
</dbReference>
<evidence type="ECO:0000256" key="12">
    <source>
        <dbReference type="PROSITE-ProRule" id="PRU10143"/>
    </source>
</evidence>
<evidence type="ECO:0000256" key="6">
    <source>
        <dbReference type="ARBA" id="ARBA00022729"/>
    </source>
</evidence>
<dbReference type="RefSeq" id="WP_380604115.1">
    <property type="nucleotide sequence ID" value="NZ_JBHSDU010000015.1"/>
</dbReference>
<evidence type="ECO:0000313" key="18">
    <source>
        <dbReference type="Proteomes" id="UP001595904"/>
    </source>
</evidence>
<organism evidence="17 18">
    <name type="scientific">Steroidobacter flavus</name>
    <dbReference type="NCBI Taxonomy" id="1842136"/>
    <lineage>
        <taxon>Bacteria</taxon>
        <taxon>Pseudomonadati</taxon>
        <taxon>Pseudomonadota</taxon>
        <taxon>Gammaproteobacteria</taxon>
        <taxon>Steroidobacterales</taxon>
        <taxon>Steroidobacteraceae</taxon>
        <taxon>Steroidobacter</taxon>
    </lineage>
</organism>
<proteinExistence type="inferred from homology"/>
<keyword evidence="5 11" id="KW-0812">Transmembrane</keyword>
<keyword evidence="4 11" id="KW-1134">Transmembrane beta strand</keyword>
<accession>A0ABV8T5B6</accession>
<dbReference type="Gene3D" id="2.40.170.20">
    <property type="entry name" value="TonB-dependent receptor, beta-barrel domain"/>
    <property type="match status" value="1"/>
</dbReference>
<dbReference type="Pfam" id="PF07715">
    <property type="entry name" value="Plug"/>
    <property type="match status" value="1"/>
</dbReference>
<evidence type="ECO:0000256" key="3">
    <source>
        <dbReference type="ARBA" id="ARBA00022448"/>
    </source>
</evidence>
<feature type="domain" description="TonB-dependent receptor-like beta-barrel" evidence="15">
    <location>
        <begin position="238"/>
        <end position="695"/>
    </location>
</feature>
<keyword evidence="7 12" id="KW-0798">TonB box</keyword>
<keyword evidence="3 11" id="KW-0813">Transport</keyword>
<dbReference type="CDD" id="cd01347">
    <property type="entry name" value="ligand_gated_channel"/>
    <property type="match status" value="1"/>
</dbReference>
<evidence type="ECO:0000313" key="17">
    <source>
        <dbReference type="EMBL" id="MFC4313629.1"/>
    </source>
</evidence>
<dbReference type="SUPFAM" id="SSF56935">
    <property type="entry name" value="Porins"/>
    <property type="match status" value="1"/>
</dbReference>
<reference evidence="18" key="1">
    <citation type="journal article" date="2019" name="Int. J. Syst. Evol. Microbiol.">
        <title>The Global Catalogue of Microorganisms (GCM) 10K type strain sequencing project: providing services to taxonomists for standard genome sequencing and annotation.</title>
        <authorList>
            <consortium name="The Broad Institute Genomics Platform"/>
            <consortium name="The Broad Institute Genome Sequencing Center for Infectious Disease"/>
            <person name="Wu L."/>
            <person name="Ma J."/>
        </authorList>
    </citation>
    <scope>NUCLEOTIDE SEQUENCE [LARGE SCALE GENOMIC DNA]</scope>
    <source>
        <strain evidence="18">CGMCC 1.10759</strain>
    </source>
</reference>
<protein>
    <submittedName>
        <fullName evidence="17">TonB-dependent receptor</fullName>
    </submittedName>
</protein>
<evidence type="ECO:0000256" key="10">
    <source>
        <dbReference type="ARBA" id="ARBA00023237"/>
    </source>
</evidence>
<evidence type="ECO:0000256" key="1">
    <source>
        <dbReference type="ARBA" id="ARBA00004571"/>
    </source>
</evidence>
<dbReference type="Proteomes" id="UP001595904">
    <property type="component" value="Unassembled WGS sequence"/>
</dbReference>
<dbReference type="InterPro" id="IPR010916">
    <property type="entry name" value="TonB_box_CS"/>
</dbReference>
<feature type="chain" id="PRO_5046713242" evidence="14">
    <location>
        <begin position="25"/>
        <end position="727"/>
    </location>
</feature>
<dbReference type="PROSITE" id="PS00430">
    <property type="entry name" value="TONB_DEPENDENT_REC_1"/>
    <property type="match status" value="1"/>
</dbReference>
<dbReference type="InterPro" id="IPR037066">
    <property type="entry name" value="Plug_dom_sf"/>
</dbReference>
<dbReference type="NCBIfam" id="TIGR01783">
    <property type="entry name" value="TonB-siderophor"/>
    <property type="match status" value="1"/>
</dbReference>
<evidence type="ECO:0000259" key="15">
    <source>
        <dbReference type="Pfam" id="PF00593"/>
    </source>
</evidence>
<name>A0ABV8T5B6_9GAMM</name>
<evidence type="ECO:0000256" key="13">
    <source>
        <dbReference type="RuleBase" id="RU003357"/>
    </source>
</evidence>
<dbReference type="PANTHER" id="PTHR32552">
    <property type="entry name" value="FERRICHROME IRON RECEPTOR-RELATED"/>
    <property type="match status" value="1"/>
</dbReference>
<keyword evidence="6 14" id="KW-0732">Signal</keyword>
<evidence type="ECO:0000256" key="8">
    <source>
        <dbReference type="ARBA" id="ARBA00023136"/>
    </source>
</evidence>
<dbReference type="PANTHER" id="PTHR32552:SF84">
    <property type="entry name" value="TONB-DEPENDENT RECEPTOR-RELATED"/>
    <property type="match status" value="1"/>
</dbReference>
<evidence type="ECO:0000256" key="11">
    <source>
        <dbReference type="PROSITE-ProRule" id="PRU01360"/>
    </source>
</evidence>
<dbReference type="EMBL" id="JBHSDU010000015">
    <property type="protein sequence ID" value="MFC4313629.1"/>
    <property type="molecule type" value="Genomic_DNA"/>
</dbReference>
<dbReference type="Pfam" id="PF00593">
    <property type="entry name" value="TonB_dep_Rec_b-barrel"/>
    <property type="match status" value="1"/>
</dbReference>
<keyword evidence="10 11" id="KW-0998">Cell outer membrane</keyword>
<dbReference type="Gene3D" id="2.170.130.10">
    <property type="entry name" value="TonB-dependent receptor, plug domain"/>
    <property type="match status" value="1"/>
</dbReference>
<keyword evidence="8 11" id="KW-0472">Membrane</keyword>
<keyword evidence="9 17" id="KW-0675">Receptor</keyword>
<dbReference type="InterPro" id="IPR036942">
    <property type="entry name" value="Beta-barrel_TonB_sf"/>
</dbReference>
<comment type="subcellular location">
    <subcellularLocation>
        <location evidence="1 11">Cell outer membrane</location>
        <topology evidence="1 11">Multi-pass membrane protein</topology>
    </subcellularLocation>
</comment>
<comment type="caution">
    <text evidence="17">The sequence shown here is derived from an EMBL/GenBank/DDBJ whole genome shotgun (WGS) entry which is preliminary data.</text>
</comment>
<sequence length="727" mass="79696">MSKHGVARWASGLGMLAVALQASATDRKADETESIVVEGQRERSTVVLDEPVLTGSRLGIDAFDLPASVSVISHELIQLRGARTAMEAIESAVGMTGGTSVGSIPNYATRGFSGNDITVMRDGIRQNTASQSSRPLDSFLFERIEVLKGPASLLYGEGAVGGAINYVSKLPDDTTKAEIMATVGSWNTYRTGFGVGGPSGVDKLYYRFDVSQTQSDGYVDDSGYDYTAAAAALRYDATDDTTLTLQSTFLKDSVSSYYGTPLVYDAVIDQTGAQAVRRANSATDRLVNARIDGRTRRLSYDNIDNWSKADNSFTRFIVDSNLSERWTLRNETYVATQHMDWRNTESTVWNPASQLVERGSFFLIYRNDLQIGNRVDLRWSGTLAGRPNTFLIGALYDNNEQIRNSGQTLPASPTPANVPLVGFDRGYGPDVHYQRTVKVTTENAAVYVENIYEPVQRLKVVGGLRYEQIDVERKSYVGLDPYTKSYDPITGRLGVIFEASDALNLYASYSRAAQPVSQLVSLTVTQDNFSLQKGAQYEVGAKASVHGTDLTLALFDIEKKDVLTTNADRVSSQIGKQVSQGAELAVAFTLPGEFRIDTHAAWTWKAEYEDFFENLTNGGVLSREGNTPANVAKFVAGLFIVKPLGDWEFTAGARHVGERQANTNNGIQLDAYTTFDASVGYRWNDAQIVLRGRNLSDEEYAEWASGSGLMVRLADPRSVELGMKYSF</sequence>
<comment type="similarity">
    <text evidence="2 11 13">Belongs to the TonB-dependent receptor family.</text>
</comment>
<dbReference type="InterPro" id="IPR039426">
    <property type="entry name" value="TonB-dep_rcpt-like"/>
</dbReference>
<dbReference type="InterPro" id="IPR012910">
    <property type="entry name" value="Plug_dom"/>
</dbReference>
<feature type="signal peptide" evidence="14">
    <location>
        <begin position="1"/>
        <end position="24"/>
    </location>
</feature>
<evidence type="ECO:0000256" key="7">
    <source>
        <dbReference type="ARBA" id="ARBA00023077"/>
    </source>
</evidence>
<gene>
    <name evidence="17" type="ORF">ACFPN2_31435</name>
</gene>
<evidence type="ECO:0000256" key="5">
    <source>
        <dbReference type="ARBA" id="ARBA00022692"/>
    </source>
</evidence>
<feature type="short sequence motif" description="TonB box" evidence="12">
    <location>
        <begin position="34"/>
        <end position="40"/>
    </location>
</feature>
<feature type="domain" description="TonB-dependent receptor plug" evidence="16">
    <location>
        <begin position="63"/>
        <end position="163"/>
    </location>
</feature>
<dbReference type="InterPro" id="IPR010105">
    <property type="entry name" value="TonB_sidphr_rcpt"/>
</dbReference>
<keyword evidence="18" id="KW-1185">Reference proteome</keyword>
<evidence type="ECO:0000256" key="4">
    <source>
        <dbReference type="ARBA" id="ARBA00022452"/>
    </source>
</evidence>
<evidence type="ECO:0000256" key="2">
    <source>
        <dbReference type="ARBA" id="ARBA00009810"/>
    </source>
</evidence>
<evidence type="ECO:0000256" key="14">
    <source>
        <dbReference type="SAM" id="SignalP"/>
    </source>
</evidence>
<evidence type="ECO:0000256" key="9">
    <source>
        <dbReference type="ARBA" id="ARBA00023170"/>
    </source>
</evidence>